<dbReference type="SUPFAM" id="SSF103473">
    <property type="entry name" value="MFS general substrate transporter"/>
    <property type="match status" value="1"/>
</dbReference>
<dbReference type="Pfam" id="PF15558">
    <property type="entry name" value="DUF4659"/>
    <property type="match status" value="1"/>
</dbReference>
<feature type="transmembrane region" description="Helical" evidence="8">
    <location>
        <begin position="319"/>
        <end position="339"/>
    </location>
</feature>
<feature type="region of interest" description="Disordered" evidence="7">
    <location>
        <begin position="503"/>
        <end position="535"/>
    </location>
</feature>
<feature type="region of interest" description="Disordered" evidence="7">
    <location>
        <begin position="888"/>
        <end position="916"/>
    </location>
</feature>
<keyword evidence="6 8" id="KW-0472">Membrane</keyword>
<dbReference type="AlphaFoldDB" id="A0AA88TLI6"/>
<dbReference type="GO" id="GO:0015213">
    <property type="term" value="F:uridine transmembrane transporter activity"/>
    <property type="evidence" value="ECO:0007669"/>
    <property type="project" value="UniProtKB-ARBA"/>
</dbReference>
<protein>
    <recommendedName>
        <fullName evidence="11">Equilibrative nucleoside transporter 1-like</fullName>
    </recommendedName>
</protein>
<reference evidence="9" key="1">
    <citation type="submission" date="2023-08" db="EMBL/GenBank/DDBJ databases">
        <title>Chromosome-level Genome Assembly of mud carp (Cirrhinus molitorella).</title>
        <authorList>
            <person name="Liu H."/>
        </authorList>
    </citation>
    <scope>NUCLEOTIDE SEQUENCE</scope>
    <source>
        <strain evidence="9">Prfri</strain>
        <tissue evidence="9">Muscle</tissue>
    </source>
</reference>
<evidence type="ECO:0000313" key="9">
    <source>
        <dbReference type="EMBL" id="KAK2896270.1"/>
    </source>
</evidence>
<evidence type="ECO:0000256" key="3">
    <source>
        <dbReference type="ARBA" id="ARBA00022448"/>
    </source>
</evidence>
<name>A0AA88TLI6_9TELE</name>
<feature type="region of interest" description="Disordered" evidence="7">
    <location>
        <begin position="717"/>
        <end position="748"/>
    </location>
</feature>
<dbReference type="Pfam" id="PF01733">
    <property type="entry name" value="Nucleoside_tran"/>
    <property type="match status" value="1"/>
</dbReference>
<feature type="transmembrane region" description="Helical" evidence="8">
    <location>
        <begin position="280"/>
        <end position="299"/>
    </location>
</feature>
<feature type="compositionally biased region" description="Basic and acidic residues" evidence="7">
    <location>
        <begin position="513"/>
        <end position="527"/>
    </location>
</feature>
<evidence type="ECO:0000256" key="2">
    <source>
        <dbReference type="ARBA" id="ARBA00007965"/>
    </source>
</evidence>
<dbReference type="InterPro" id="IPR002259">
    <property type="entry name" value="Eqnu_transpt"/>
</dbReference>
<dbReference type="NCBIfam" id="TIGR00939">
    <property type="entry name" value="2a57"/>
    <property type="match status" value="1"/>
</dbReference>
<comment type="similarity">
    <text evidence="2">Belongs to the SLC29A/ENT transporter (TC 2.A.57) family.</text>
</comment>
<keyword evidence="3" id="KW-0813">Transport</keyword>
<feature type="compositionally biased region" description="Basic and acidic residues" evidence="7">
    <location>
        <begin position="888"/>
        <end position="914"/>
    </location>
</feature>
<accession>A0AA88TLI6</accession>
<feature type="transmembrane region" description="Helical" evidence="8">
    <location>
        <begin position="12"/>
        <end position="32"/>
    </location>
</feature>
<dbReference type="PANTHER" id="PTHR10332">
    <property type="entry name" value="EQUILIBRATIVE NUCLEOSIDE TRANSPORTER"/>
    <property type="match status" value="1"/>
</dbReference>
<comment type="subcellular location">
    <subcellularLocation>
        <location evidence="1">Basolateral cell membrane</location>
        <topology evidence="1">Multi-pass membrane protein</topology>
    </subcellularLocation>
</comment>
<keyword evidence="4 8" id="KW-0812">Transmembrane</keyword>
<dbReference type="CDD" id="cd06174">
    <property type="entry name" value="MFS"/>
    <property type="match status" value="1"/>
</dbReference>
<keyword evidence="5 8" id="KW-1133">Transmembrane helix</keyword>
<keyword evidence="10" id="KW-1185">Reference proteome</keyword>
<comment type="caution">
    <text evidence="9">The sequence shown here is derived from an EMBL/GenBank/DDBJ whole genome shotgun (WGS) entry which is preliminary data.</text>
</comment>
<feature type="transmembrane region" description="Helical" evidence="8">
    <location>
        <begin position="175"/>
        <end position="193"/>
    </location>
</feature>
<feature type="transmembrane region" description="Helical" evidence="8">
    <location>
        <begin position="138"/>
        <end position="163"/>
    </location>
</feature>
<proteinExistence type="inferred from homology"/>
<dbReference type="InterPro" id="IPR034764">
    <property type="entry name" value="ENT1/ENT2"/>
</dbReference>
<sequence>MTAGNAPRDRYNAVWIIFFILGLGTLLPWNFFMTATMYFTSRLKDPQTNGEHNATANGTVVTVGDNRNVLESKFNNVMTLCAMVPLLIFTCLNSFIHQRIPQKLRISGSLSVILVVFLITAVLVKVEMEPLPFFAFTMIKIICINSFGAILQGSLFGLAGMLPASYTTPIMSGQGLAGTFAAFSMICALASGSELQDSAFGYFITACVVILLAIVSYLALPKMEFFQYYSESNGSRSSADEENKMDLLKPEDQAEKRPVLSLTDEESRPAVSVFGIFKQIWVMALSVCFVFTITIGIFPAVTVEVKTTVADEGNGWNNYFIPVSCFLLFNVMDWVGRSLTAVCMWPGKDSIWLPVLVIARLVFVPLFMLCNVQPRYNLTVVFGHDAWYIIFMILFSFSNGYLASLCMCFGPKKVSQHEAETAGAIMAFFLSLGLAVGAASLTEFIEENQDSSLEEVTELYEGYEKGRRERLRLCREERERIIQEGWNRKSSVKPFTTLETVLEQTAESQSTDSRAKYPSETHTDDHRVHSKSTISISDGFPSKKFPCSFSLADLRRSPATERRLKSISQEISRKLSIAIPEKDRKIAALMLAKHEEEQFRLRQSMFEEQHREEEQRREEARQAHMEKKQRKELLRHIHRWQEDLEERRRLREEEEVRLAKQHKRETLRQEEQWRRLAEEQQARRRFKLDVANRDAKERKRSQERLLQEKERVEEVQRKKELQAAQEKEQHAVRSKRTQEKRERRRLKQENQRELLKHLLLKKEAEEQERTVKEIKLKGLEEKMQRSKENHVLILKARVQEMQSRAAKEEEQMRMAQQRARRENRERLEQKQMLAQRCQRRTEHAALQAQEERCRRAQRVCRVNEEKKLSHRRLRDRVLEEEKARWEERRNAVTQKEQRREKLQKERAEAQERSRKVAHASCYLRERVREQTSRRTFDQMAREAELTAQLRHLKL</sequence>
<feature type="compositionally biased region" description="Polar residues" evidence="7">
    <location>
        <begin position="503"/>
        <end position="512"/>
    </location>
</feature>
<feature type="transmembrane region" description="Helical" evidence="8">
    <location>
        <begin position="386"/>
        <end position="410"/>
    </location>
</feature>
<feature type="transmembrane region" description="Helical" evidence="8">
    <location>
        <begin position="351"/>
        <end position="374"/>
    </location>
</feature>
<evidence type="ECO:0000256" key="7">
    <source>
        <dbReference type="SAM" id="MobiDB-lite"/>
    </source>
</evidence>
<organism evidence="9 10">
    <name type="scientific">Cirrhinus molitorella</name>
    <name type="common">mud carp</name>
    <dbReference type="NCBI Taxonomy" id="172907"/>
    <lineage>
        <taxon>Eukaryota</taxon>
        <taxon>Metazoa</taxon>
        <taxon>Chordata</taxon>
        <taxon>Craniata</taxon>
        <taxon>Vertebrata</taxon>
        <taxon>Euteleostomi</taxon>
        <taxon>Actinopterygii</taxon>
        <taxon>Neopterygii</taxon>
        <taxon>Teleostei</taxon>
        <taxon>Ostariophysi</taxon>
        <taxon>Cypriniformes</taxon>
        <taxon>Cyprinidae</taxon>
        <taxon>Labeoninae</taxon>
        <taxon>Labeonini</taxon>
        <taxon>Cirrhinus</taxon>
    </lineage>
</organism>
<feature type="transmembrane region" description="Helical" evidence="8">
    <location>
        <begin position="77"/>
        <end position="96"/>
    </location>
</feature>
<dbReference type="GO" id="GO:0016323">
    <property type="term" value="C:basolateral plasma membrane"/>
    <property type="evidence" value="ECO:0007669"/>
    <property type="project" value="UniProtKB-SubCell"/>
</dbReference>
<evidence type="ECO:0000256" key="8">
    <source>
        <dbReference type="SAM" id="Phobius"/>
    </source>
</evidence>
<evidence type="ECO:0008006" key="11">
    <source>
        <dbReference type="Google" id="ProtNLM"/>
    </source>
</evidence>
<dbReference type="PRINTS" id="PR01130">
    <property type="entry name" value="DERENTRNSPRT"/>
</dbReference>
<dbReference type="InterPro" id="IPR029090">
    <property type="entry name" value="DUF4659"/>
</dbReference>
<feature type="transmembrane region" description="Helical" evidence="8">
    <location>
        <begin position="199"/>
        <end position="220"/>
    </location>
</feature>
<dbReference type="EMBL" id="JAUYZG010000010">
    <property type="protein sequence ID" value="KAK2896270.1"/>
    <property type="molecule type" value="Genomic_DNA"/>
</dbReference>
<dbReference type="PANTHER" id="PTHR10332:SF9">
    <property type="entry name" value="EQUILIBRATIVE NUCLEOSIDE TRANSPORTER 1"/>
    <property type="match status" value="1"/>
</dbReference>
<dbReference type="Proteomes" id="UP001187343">
    <property type="component" value="Unassembled WGS sequence"/>
</dbReference>
<evidence type="ECO:0000256" key="6">
    <source>
        <dbReference type="ARBA" id="ARBA00023136"/>
    </source>
</evidence>
<evidence type="ECO:0000256" key="5">
    <source>
        <dbReference type="ARBA" id="ARBA00022989"/>
    </source>
</evidence>
<feature type="transmembrane region" description="Helical" evidence="8">
    <location>
        <begin position="108"/>
        <end position="126"/>
    </location>
</feature>
<gene>
    <name evidence="9" type="ORF">Q8A67_010758</name>
</gene>
<evidence type="ECO:0000256" key="1">
    <source>
        <dbReference type="ARBA" id="ARBA00004554"/>
    </source>
</evidence>
<evidence type="ECO:0000256" key="4">
    <source>
        <dbReference type="ARBA" id="ARBA00022692"/>
    </source>
</evidence>
<evidence type="ECO:0000313" key="10">
    <source>
        <dbReference type="Proteomes" id="UP001187343"/>
    </source>
</evidence>
<dbReference type="InterPro" id="IPR036259">
    <property type="entry name" value="MFS_trans_sf"/>
</dbReference>